<keyword evidence="6 11" id="KW-0732">Signal</keyword>
<reference evidence="13 14" key="1">
    <citation type="submission" date="2019-11" db="EMBL/GenBank/DDBJ databases">
        <title>Metabolism of dissolved organic matter in forest soils.</title>
        <authorList>
            <person name="Cyle K.T."/>
            <person name="Wilhelm R.C."/>
            <person name="Martinez C.E."/>
        </authorList>
    </citation>
    <scope>NUCLEOTIDE SEQUENCE [LARGE SCALE GENOMIC DNA]</scope>
    <source>
        <strain evidence="13 14">5N</strain>
    </source>
</reference>
<evidence type="ECO:0000256" key="10">
    <source>
        <dbReference type="ARBA" id="ARBA00023237"/>
    </source>
</evidence>
<gene>
    <name evidence="13" type="ORF">GNZ13_00215</name>
</gene>
<evidence type="ECO:0000256" key="9">
    <source>
        <dbReference type="ARBA" id="ARBA00023136"/>
    </source>
</evidence>
<sequence>MKKIGVLMIGSAVLCASAQAQSSGGQVDLFGALDSFVGSTKVSGATASTAKVGNGGLTSSFWGMKGNEDLGGGVHAIFDLQSYVLIQNGQAGRTTHDSFFSYNAYVGLSGPFGTVTFGQQANPLFLAQARFNPFSGSITLNPVIVQSYLAAYGRALAGDDEMSNAVIYQSPVAKGLSTTLAYSFGNVAGAPGTNNVLAMLDYTNNAFAATAGMERIKIPTYPNAPAANLGAASDQLTVHAAASYDFTWIKLYAEYQRTNNGGVARKDNIGQIGATIRINPFNNILVSWARDYITYGRAPHVYHNTASIAYDYLLSARTDTYLAYSYDKVSDLGTGNTVIAGIRHRF</sequence>
<keyword evidence="7" id="KW-0406">Ion transport</keyword>
<evidence type="ECO:0000256" key="4">
    <source>
        <dbReference type="ARBA" id="ARBA00022452"/>
    </source>
</evidence>
<dbReference type="CDD" id="cd00342">
    <property type="entry name" value="gram_neg_porins"/>
    <property type="match status" value="1"/>
</dbReference>
<dbReference type="InterPro" id="IPR050298">
    <property type="entry name" value="Gram-neg_bact_OMP"/>
</dbReference>
<dbReference type="InterPro" id="IPR033900">
    <property type="entry name" value="Gram_neg_porin_domain"/>
</dbReference>
<dbReference type="GO" id="GO:0015288">
    <property type="term" value="F:porin activity"/>
    <property type="evidence" value="ECO:0007669"/>
    <property type="project" value="UniProtKB-KW"/>
</dbReference>
<keyword evidence="3" id="KW-0813">Transport</keyword>
<name>A0A972NHS7_9BURK</name>
<dbReference type="GO" id="GO:0009279">
    <property type="term" value="C:cell outer membrane"/>
    <property type="evidence" value="ECO:0007669"/>
    <property type="project" value="UniProtKB-SubCell"/>
</dbReference>
<dbReference type="Proteomes" id="UP000655523">
    <property type="component" value="Unassembled WGS sequence"/>
</dbReference>
<comment type="subunit">
    <text evidence="2">Homotrimer.</text>
</comment>
<evidence type="ECO:0000256" key="11">
    <source>
        <dbReference type="SAM" id="SignalP"/>
    </source>
</evidence>
<evidence type="ECO:0000256" key="2">
    <source>
        <dbReference type="ARBA" id="ARBA00011233"/>
    </source>
</evidence>
<dbReference type="EMBL" id="WOEZ01000001">
    <property type="protein sequence ID" value="NPT53077.1"/>
    <property type="molecule type" value="Genomic_DNA"/>
</dbReference>
<evidence type="ECO:0000313" key="13">
    <source>
        <dbReference type="EMBL" id="NPT53077.1"/>
    </source>
</evidence>
<protein>
    <submittedName>
        <fullName evidence="13">Porin</fullName>
    </submittedName>
</protein>
<dbReference type="Gene3D" id="2.40.160.10">
    <property type="entry name" value="Porin"/>
    <property type="match status" value="1"/>
</dbReference>
<accession>A0A972NHS7</accession>
<comment type="subcellular location">
    <subcellularLocation>
        <location evidence="1">Cell outer membrane</location>
        <topology evidence="1">Multi-pass membrane protein</topology>
    </subcellularLocation>
</comment>
<dbReference type="InterPro" id="IPR023614">
    <property type="entry name" value="Porin_dom_sf"/>
</dbReference>
<dbReference type="GO" id="GO:0006811">
    <property type="term" value="P:monoatomic ion transport"/>
    <property type="evidence" value="ECO:0007669"/>
    <property type="project" value="UniProtKB-KW"/>
</dbReference>
<evidence type="ECO:0000256" key="1">
    <source>
        <dbReference type="ARBA" id="ARBA00004571"/>
    </source>
</evidence>
<dbReference type="PANTHER" id="PTHR34501">
    <property type="entry name" value="PROTEIN YDDL-RELATED"/>
    <property type="match status" value="1"/>
</dbReference>
<evidence type="ECO:0000256" key="6">
    <source>
        <dbReference type="ARBA" id="ARBA00022729"/>
    </source>
</evidence>
<keyword evidence="5" id="KW-0812">Transmembrane</keyword>
<keyword evidence="10" id="KW-0998">Cell outer membrane</keyword>
<feature type="domain" description="Porin" evidence="12">
    <location>
        <begin position="12"/>
        <end position="331"/>
    </location>
</feature>
<dbReference type="RefSeq" id="WP_172159412.1">
    <property type="nucleotide sequence ID" value="NZ_WOEZ01000001.1"/>
</dbReference>
<proteinExistence type="predicted"/>
<comment type="caution">
    <text evidence="13">The sequence shown here is derived from an EMBL/GenBank/DDBJ whole genome shotgun (WGS) entry which is preliminary data.</text>
</comment>
<keyword evidence="14" id="KW-1185">Reference proteome</keyword>
<evidence type="ECO:0000256" key="7">
    <source>
        <dbReference type="ARBA" id="ARBA00023065"/>
    </source>
</evidence>
<organism evidence="13 14">
    <name type="scientific">Paraburkholderia elongata</name>
    <dbReference type="NCBI Taxonomy" id="2675747"/>
    <lineage>
        <taxon>Bacteria</taxon>
        <taxon>Pseudomonadati</taxon>
        <taxon>Pseudomonadota</taxon>
        <taxon>Betaproteobacteria</taxon>
        <taxon>Burkholderiales</taxon>
        <taxon>Burkholderiaceae</taxon>
        <taxon>Paraburkholderia</taxon>
    </lineage>
</organism>
<keyword evidence="8" id="KW-0626">Porin</keyword>
<dbReference type="Pfam" id="PF13609">
    <property type="entry name" value="Porin_4"/>
    <property type="match status" value="1"/>
</dbReference>
<keyword evidence="4" id="KW-1134">Transmembrane beta strand</keyword>
<feature type="chain" id="PRO_5037193461" evidence="11">
    <location>
        <begin position="21"/>
        <end position="346"/>
    </location>
</feature>
<evidence type="ECO:0000256" key="8">
    <source>
        <dbReference type="ARBA" id="ARBA00023114"/>
    </source>
</evidence>
<feature type="signal peptide" evidence="11">
    <location>
        <begin position="1"/>
        <end position="20"/>
    </location>
</feature>
<evidence type="ECO:0000313" key="14">
    <source>
        <dbReference type="Proteomes" id="UP000655523"/>
    </source>
</evidence>
<dbReference type="GO" id="GO:0046930">
    <property type="term" value="C:pore complex"/>
    <property type="evidence" value="ECO:0007669"/>
    <property type="project" value="UniProtKB-KW"/>
</dbReference>
<dbReference type="SUPFAM" id="SSF56935">
    <property type="entry name" value="Porins"/>
    <property type="match status" value="1"/>
</dbReference>
<evidence type="ECO:0000259" key="12">
    <source>
        <dbReference type="Pfam" id="PF13609"/>
    </source>
</evidence>
<dbReference type="PANTHER" id="PTHR34501:SF9">
    <property type="entry name" value="MAJOR OUTER MEMBRANE PROTEIN P.IA"/>
    <property type="match status" value="1"/>
</dbReference>
<evidence type="ECO:0000256" key="5">
    <source>
        <dbReference type="ARBA" id="ARBA00022692"/>
    </source>
</evidence>
<dbReference type="AlphaFoldDB" id="A0A972NHS7"/>
<evidence type="ECO:0000256" key="3">
    <source>
        <dbReference type="ARBA" id="ARBA00022448"/>
    </source>
</evidence>
<keyword evidence="9" id="KW-0472">Membrane</keyword>